<dbReference type="PANTHER" id="PTHR22901:SF0">
    <property type="entry name" value="SIALATE O-ACETYLESTERASE"/>
    <property type="match status" value="1"/>
</dbReference>
<dbReference type="GO" id="GO:0005975">
    <property type="term" value="P:carbohydrate metabolic process"/>
    <property type="evidence" value="ECO:0007669"/>
    <property type="project" value="TreeGrafter"/>
</dbReference>
<keyword evidence="3" id="KW-1133">Transmembrane helix</keyword>
<organism evidence="5">
    <name type="scientific">Attheya septentrionalis</name>
    <dbReference type="NCBI Taxonomy" id="420275"/>
    <lineage>
        <taxon>Eukaryota</taxon>
        <taxon>Sar</taxon>
        <taxon>Stramenopiles</taxon>
        <taxon>Ochrophyta</taxon>
        <taxon>Bacillariophyta</taxon>
        <taxon>Coscinodiscophyceae</taxon>
        <taxon>Chaetocerotophycidae</taxon>
        <taxon>Chaetocerotales</taxon>
        <taxon>Attheyaceae</taxon>
        <taxon>Attheya</taxon>
    </lineage>
</organism>
<dbReference type="EMBL" id="HBHQ01009819">
    <property type="protein sequence ID" value="CAD9814791.1"/>
    <property type="molecule type" value="Transcribed_RNA"/>
</dbReference>
<proteinExistence type="predicted"/>
<keyword evidence="3" id="KW-0812">Transmembrane</keyword>
<keyword evidence="3" id="KW-0472">Membrane</keyword>
<reference evidence="5" key="1">
    <citation type="submission" date="2021-01" db="EMBL/GenBank/DDBJ databases">
        <authorList>
            <person name="Corre E."/>
            <person name="Pelletier E."/>
            <person name="Niang G."/>
            <person name="Scheremetjew M."/>
            <person name="Finn R."/>
            <person name="Kale V."/>
            <person name="Holt S."/>
            <person name="Cochrane G."/>
            <person name="Meng A."/>
            <person name="Brown T."/>
            <person name="Cohen L."/>
        </authorList>
    </citation>
    <scope>NUCLEOTIDE SEQUENCE</scope>
    <source>
        <strain evidence="5">CCMP2084</strain>
    </source>
</reference>
<dbReference type="PANTHER" id="PTHR22901">
    <property type="entry name" value="SIALATE O-ACETYLESTERASE"/>
    <property type="match status" value="1"/>
</dbReference>
<keyword evidence="1" id="KW-0378">Hydrolase</keyword>
<name>A0A7S2UBT3_9STRA</name>
<dbReference type="AlphaFoldDB" id="A0A7S2UBT3"/>
<evidence type="ECO:0000256" key="2">
    <source>
        <dbReference type="SAM" id="MobiDB-lite"/>
    </source>
</evidence>
<dbReference type="SUPFAM" id="SSF52266">
    <property type="entry name" value="SGNH hydrolase"/>
    <property type="match status" value="1"/>
</dbReference>
<gene>
    <name evidence="5" type="ORF">ASEP1449_LOCUS6616</name>
</gene>
<feature type="domain" description="Sialate O-acetylesterase" evidence="4">
    <location>
        <begin position="182"/>
        <end position="363"/>
    </location>
</feature>
<feature type="transmembrane region" description="Helical" evidence="3">
    <location>
        <begin position="7"/>
        <end position="26"/>
    </location>
</feature>
<evidence type="ECO:0000256" key="3">
    <source>
        <dbReference type="SAM" id="Phobius"/>
    </source>
</evidence>
<feature type="transmembrane region" description="Helical" evidence="3">
    <location>
        <begin position="770"/>
        <end position="792"/>
    </location>
</feature>
<evidence type="ECO:0000259" key="4">
    <source>
        <dbReference type="Pfam" id="PF03629"/>
    </source>
</evidence>
<dbReference type="Pfam" id="PF03629">
    <property type="entry name" value="SASA"/>
    <property type="match status" value="1"/>
</dbReference>
<dbReference type="InterPro" id="IPR039329">
    <property type="entry name" value="SIAE"/>
</dbReference>
<protein>
    <recommendedName>
        <fullName evidence="4">Sialate O-acetylesterase domain-containing protein</fullName>
    </recommendedName>
</protein>
<sequence length="834" mass="91773">MARSGVAVACGIMRFIFLYVMLWWGLTTTTVVMGEPSNPLGLHFAETHGHDMVLQRAPARAVVSGHLTLRYSMEAAAQLNLPTVQVSLWRHESATSTYELETIQAHVGFPGQAYDSKQRSLLVWSFQALMPPMPPSTNGHHYTVMARAHLPLGMDDASDPTGQDDDHNPLLHENLYEVIFGDVWYCSGQSNMALPLQYTKARNSSLEAVLAGTYDHVRIHSLQTNMNPFQKWAPPKDAVEQESFMKFSSTCWYFMEGLTHELYNMTRNNINDNDVPLVLRQSMVPIGLIHTAWGGSKIEDWLDDDSIQKCNPANQEDGSLLLLSRSERPLYAQRYQDAVIPYKDLTIKGWIWYQGENNMENNTVLGNSLYHSGYSCLMVQLIQSWRSLWSSTSSSTRSITDDDPSPMMATDPLAPFGVVALPTSGSVGTLEIGTMRVAQTGGFGVLPNPSMPHTFLVQAYDQDDPMRSLYGDCWTGGCCPSPTSTSSSTPACNDATGPKPKTFPCEECANRCSAFCADVAATSFNMGPIHPRTKQTLGWRLGLGAAQTGHGVSLEKPRTGPTLAGCMLKVKYRSTRNKVMPLVTIRFNEALLGQDVVEVQAYNQTNRRLSKLEVLVDSTKFCLQKSPVNNNICIDDGYGNSFEMSGDSNQGWVPVNIVPESGPLNVQRRRRSGPKYHHEITADLSGVQGSISAIRYAWQGDCCDATNGEPCPLGSCPIISYPSGLPANPFVAKITKGKCECLPPQECNAFPVPTTESQILLDTVLNQGYYWTYVSVLCSLILALLALSWILLGKQNSKETSPATTDDDWVAVTAPTNNDDDDDDRQGIALPDIT</sequence>
<dbReference type="InterPro" id="IPR005181">
    <property type="entry name" value="SASA"/>
</dbReference>
<feature type="region of interest" description="Disordered" evidence="2">
    <location>
        <begin position="798"/>
        <end position="834"/>
    </location>
</feature>
<dbReference type="InterPro" id="IPR036514">
    <property type="entry name" value="SGNH_hydro_sf"/>
</dbReference>
<evidence type="ECO:0000313" key="5">
    <source>
        <dbReference type="EMBL" id="CAD9814791.1"/>
    </source>
</evidence>
<dbReference type="GO" id="GO:0001681">
    <property type="term" value="F:sialate O-acetylesterase activity"/>
    <property type="evidence" value="ECO:0007669"/>
    <property type="project" value="InterPro"/>
</dbReference>
<dbReference type="Gene3D" id="3.40.50.1110">
    <property type="entry name" value="SGNH hydrolase"/>
    <property type="match status" value="1"/>
</dbReference>
<evidence type="ECO:0000256" key="1">
    <source>
        <dbReference type="ARBA" id="ARBA00022801"/>
    </source>
</evidence>
<accession>A0A7S2UBT3</accession>